<feature type="compositionally biased region" description="Low complexity" evidence="1">
    <location>
        <begin position="739"/>
        <end position="754"/>
    </location>
</feature>
<dbReference type="InterPro" id="IPR001434">
    <property type="entry name" value="OmcB-like_DUF11"/>
</dbReference>
<proteinExistence type="predicted"/>
<dbReference type="PANTHER" id="PTHR34819:SF3">
    <property type="entry name" value="CELL SURFACE PROTEIN"/>
    <property type="match status" value="1"/>
</dbReference>
<dbReference type="KEGG" id="xyl:ET495_11810"/>
<dbReference type="InterPro" id="IPR013783">
    <property type="entry name" value="Ig-like_fold"/>
</dbReference>
<dbReference type="InterPro" id="IPR055354">
    <property type="entry name" value="DUF7507"/>
</dbReference>
<feature type="domain" description="DUF7507" evidence="3">
    <location>
        <begin position="649"/>
        <end position="749"/>
    </location>
</feature>
<feature type="domain" description="DUF7933" evidence="4">
    <location>
        <begin position="776"/>
        <end position="894"/>
    </location>
</feature>
<dbReference type="GO" id="GO:0005975">
    <property type="term" value="P:carbohydrate metabolic process"/>
    <property type="evidence" value="ECO:0007669"/>
    <property type="project" value="UniProtKB-ARBA"/>
</dbReference>
<dbReference type="InterPro" id="IPR057693">
    <property type="entry name" value="DUF7933"/>
</dbReference>
<dbReference type="OrthoDB" id="134475at2"/>
<evidence type="ECO:0000259" key="2">
    <source>
        <dbReference type="Pfam" id="PF01345"/>
    </source>
</evidence>
<dbReference type="NCBIfam" id="TIGR01451">
    <property type="entry name" value="B_ant_repeat"/>
    <property type="match status" value="2"/>
</dbReference>
<organism evidence="5 6">
    <name type="scientific">Xylanimonas allomyrinae</name>
    <dbReference type="NCBI Taxonomy" id="2509459"/>
    <lineage>
        <taxon>Bacteria</taxon>
        <taxon>Bacillati</taxon>
        <taxon>Actinomycetota</taxon>
        <taxon>Actinomycetes</taxon>
        <taxon>Micrococcales</taxon>
        <taxon>Promicromonosporaceae</taxon>
        <taxon>Xylanimonas</taxon>
    </lineage>
</organism>
<evidence type="ECO:0000313" key="6">
    <source>
        <dbReference type="Proteomes" id="UP000291758"/>
    </source>
</evidence>
<reference evidence="5 6" key="1">
    <citation type="submission" date="2019-01" db="EMBL/GenBank/DDBJ databases">
        <title>Genome sequencing of strain 2JSPR-7.</title>
        <authorList>
            <person name="Heo J."/>
            <person name="Kim S.-J."/>
            <person name="Kim J.-S."/>
            <person name="Hong S.-B."/>
            <person name="Kwon S.-W."/>
        </authorList>
    </citation>
    <scope>NUCLEOTIDE SEQUENCE [LARGE SCALE GENOMIC DNA]</scope>
    <source>
        <strain evidence="5 6">2JSPR-7</strain>
    </source>
</reference>
<dbReference type="InterPro" id="IPR047589">
    <property type="entry name" value="DUF11_rpt"/>
</dbReference>
<dbReference type="Gene3D" id="2.60.40.10">
    <property type="entry name" value="Immunoglobulins"/>
    <property type="match status" value="1"/>
</dbReference>
<accession>A0A4P6EPS5</accession>
<dbReference type="Pfam" id="PF01345">
    <property type="entry name" value="DUF11"/>
    <property type="match status" value="1"/>
</dbReference>
<gene>
    <name evidence="5" type="ORF">ET495_11810</name>
</gene>
<name>A0A4P6EPS5_9MICO</name>
<protein>
    <submittedName>
        <fullName evidence="5">DUF11 domain-containing protein</fullName>
    </submittedName>
</protein>
<dbReference type="InterPro" id="IPR051172">
    <property type="entry name" value="Chlamydia_OmcB"/>
</dbReference>
<dbReference type="Proteomes" id="UP000291758">
    <property type="component" value="Chromosome"/>
</dbReference>
<feature type="region of interest" description="Disordered" evidence="1">
    <location>
        <begin position="737"/>
        <end position="772"/>
    </location>
</feature>
<dbReference type="Pfam" id="PF25564">
    <property type="entry name" value="DUF7933"/>
    <property type="match status" value="2"/>
</dbReference>
<dbReference type="PANTHER" id="PTHR34819">
    <property type="entry name" value="LARGE CYSTEINE-RICH PERIPLASMIC PROTEIN OMCB"/>
    <property type="match status" value="1"/>
</dbReference>
<dbReference type="Pfam" id="PF24346">
    <property type="entry name" value="DUF7507"/>
    <property type="match status" value="1"/>
</dbReference>
<evidence type="ECO:0000313" key="5">
    <source>
        <dbReference type="EMBL" id="QAY63813.1"/>
    </source>
</evidence>
<feature type="domain" description="DUF7933" evidence="4">
    <location>
        <begin position="370"/>
        <end position="477"/>
    </location>
</feature>
<feature type="domain" description="DUF11" evidence="2">
    <location>
        <begin position="497"/>
        <end position="615"/>
    </location>
</feature>
<keyword evidence="6" id="KW-1185">Reference proteome</keyword>
<evidence type="ECO:0000256" key="1">
    <source>
        <dbReference type="SAM" id="MobiDB-lite"/>
    </source>
</evidence>
<evidence type="ECO:0000259" key="4">
    <source>
        <dbReference type="Pfam" id="PF25564"/>
    </source>
</evidence>
<dbReference type="AlphaFoldDB" id="A0A4P6EPS5"/>
<sequence>MSDQARVRCAATRRSRVGAGLTAMAVALLPLAAAAVGAPSGVLTAAYAVDTPSAAGTGLSPGSPAEPVLVWSEDFQRPSSIPSAAVPIDEYVGAGADGALHYTADPFFSADANLCNGWVLSAATLSPTKDNPVADTGCTSEGGRDYNDGSGKKVDFQNGQMRSSWYFLRYLAYVLGRYGTGAGAVDPVSNGVLAMETNGKYDGEPSGPTMLSTAKTLSGTAGHYYVVGADVAAMHPASADQSRTDPEYHMYLVVDGDPMEVTSPEGVDPFTDPTVTLVPVDLLKDPLAIDRPAAVNDNADTSGPGSRNPANLQAYVSPVAVVSIPATTAYQVGTKDQSNVELGFQLTNNSLATIGNDGAIDNPVIKDVTPRLDKSFSPNSVVAGEATTLTFTVTNTSDLLAKAGWTFTDSLPDGLVVDLDQGEITTSGGEHVSVVADGGRITVEGDLKSGEKAVTVTVPVRATAKGTYTNDADNVTTWGLYEPGSTTLDDAVPAPGVSIDKTVDAQTVRADEPFTYSVTVKNSGNVAAASDDVLIADPMPLTDVACTAGDGTPLTHTVDGVGTDAQRYAVAYAAGIGHTLAPGESVTCTGKRTLTGDEAAAIGDGGVLTNTASTSVEFTWHDYDGKEVVSPPLTASDSADVAVDFGPDPAIGLEKSTTVANVTEAGQEIPYTFVVTNKGNITLRDVTVEDAMLPAPPDAGAPVCPKTDLAPGESMTCTGTYTTTQADVEKVSSGGSVVNTATATGTGTWTENTADGPRPHDESVSATDTATVPGLPMLTKDFAPETALTGTSVPLTFTMSNGDALAAGTYEFTDHLPDGLTVDTSFVPTVNGREAGYGGSAVTTVNGGAVRIAVADSGRQITVTGSFAAGEAEQIVLVHVIGETAGRYVNGPENVDVDGILEPNEDAVVLKAFELNKVDSAGHPLDGAGFALVTGDPETVVPLTNKVDDQGRRFLASSPRRASSREPTG</sequence>
<dbReference type="EMBL" id="CP035495">
    <property type="protein sequence ID" value="QAY63813.1"/>
    <property type="molecule type" value="Genomic_DNA"/>
</dbReference>
<evidence type="ECO:0000259" key="3">
    <source>
        <dbReference type="Pfam" id="PF24346"/>
    </source>
</evidence>